<dbReference type="SUPFAM" id="SSF56719">
    <property type="entry name" value="Type II DNA topoisomerase"/>
    <property type="match status" value="1"/>
</dbReference>
<dbReference type="CDD" id="cd00822">
    <property type="entry name" value="TopoII_Trans_DNA_gyrase"/>
    <property type="match status" value="1"/>
</dbReference>
<comment type="subcellular location">
    <subcellularLocation>
        <location evidence="11">Cytoplasm</location>
    </subcellularLocation>
</comment>
<keyword evidence="3 11" id="KW-0963">Cytoplasm</keyword>
<dbReference type="SUPFAM" id="SSF54211">
    <property type="entry name" value="Ribosomal protein S5 domain 2-like"/>
    <property type="match status" value="1"/>
</dbReference>
<dbReference type="PRINTS" id="PR00418">
    <property type="entry name" value="TPI2FAMILY"/>
</dbReference>
<keyword evidence="9" id="KW-0238">DNA-binding</keyword>
<evidence type="ECO:0000313" key="14">
    <source>
        <dbReference type="Proteomes" id="UP000677668"/>
    </source>
</evidence>
<evidence type="ECO:0000256" key="10">
    <source>
        <dbReference type="ARBA" id="ARBA00023235"/>
    </source>
</evidence>
<dbReference type="InterPro" id="IPR013760">
    <property type="entry name" value="Topo_IIA-like_dom_sf"/>
</dbReference>
<dbReference type="EC" id="5.6.2.2" evidence="11"/>
<evidence type="ECO:0000256" key="9">
    <source>
        <dbReference type="ARBA" id="ARBA00023125"/>
    </source>
</evidence>
<dbReference type="NCBIfam" id="NF004189">
    <property type="entry name" value="PRK05644.1"/>
    <property type="match status" value="1"/>
</dbReference>
<feature type="binding site" evidence="11">
    <location>
        <position position="429"/>
    </location>
    <ligand>
        <name>Mg(2+)</name>
        <dbReference type="ChEBI" id="CHEBI:18420"/>
        <label>1</label>
        <note>catalytic</note>
    </ligand>
</feature>
<dbReference type="InterPro" id="IPR014721">
    <property type="entry name" value="Ribsml_uS5_D2-typ_fold_subgr"/>
</dbReference>
<dbReference type="PANTHER" id="PTHR45866:SF1">
    <property type="entry name" value="DNA GYRASE SUBUNIT B, MITOCHONDRIAL"/>
    <property type="match status" value="1"/>
</dbReference>
<evidence type="ECO:0000256" key="11">
    <source>
        <dbReference type="HAMAP-Rule" id="MF_01898"/>
    </source>
</evidence>
<dbReference type="PANTHER" id="PTHR45866">
    <property type="entry name" value="DNA GYRASE/TOPOISOMERASE SUBUNIT B"/>
    <property type="match status" value="1"/>
</dbReference>
<dbReference type="InterPro" id="IPR036890">
    <property type="entry name" value="HATPase_C_sf"/>
</dbReference>
<keyword evidence="5 11" id="KW-0547">Nucleotide-binding</keyword>
<feature type="site" description="Interaction with DNA" evidence="11">
    <location>
        <position position="457"/>
    </location>
</feature>
<dbReference type="SUPFAM" id="SSF55874">
    <property type="entry name" value="ATPase domain of HSP90 chaperone/DNA topoisomerase II/histidine kinase"/>
    <property type="match status" value="1"/>
</dbReference>
<dbReference type="EMBL" id="CP072642">
    <property type="protein sequence ID" value="QUV94987.1"/>
    <property type="molecule type" value="Genomic_DNA"/>
</dbReference>
<dbReference type="Pfam" id="PF00204">
    <property type="entry name" value="DNA_gyraseB"/>
    <property type="match status" value="1"/>
</dbReference>
<dbReference type="PROSITE" id="PS00177">
    <property type="entry name" value="TOPOISOMERASE_II"/>
    <property type="match status" value="1"/>
</dbReference>
<dbReference type="Pfam" id="PF00986">
    <property type="entry name" value="DNA_gyraseB_C"/>
    <property type="match status" value="1"/>
</dbReference>
<dbReference type="InterPro" id="IPR006171">
    <property type="entry name" value="TOPRIM_dom"/>
</dbReference>
<dbReference type="NCBIfam" id="TIGR01059">
    <property type="entry name" value="gyrB"/>
    <property type="match status" value="1"/>
</dbReference>
<dbReference type="InterPro" id="IPR011557">
    <property type="entry name" value="GyrB"/>
</dbReference>
<dbReference type="InterPro" id="IPR000565">
    <property type="entry name" value="Topo_IIA_B"/>
</dbReference>
<keyword evidence="10 11" id="KW-0413">Isomerase</keyword>
<dbReference type="Gene3D" id="3.30.230.10">
    <property type="match status" value="1"/>
</dbReference>
<feature type="site" description="Interaction with DNA" evidence="11">
    <location>
        <position position="454"/>
    </location>
</feature>
<keyword evidence="6 11" id="KW-0067">ATP-binding</keyword>
<evidence type="ECO:0000256" key="7">
    <source>
        <dbReference type="ARBA" id="ARBA00022842"/>
    </source>
</evidence>
<dbReference type="InterPro" id="IPR002288">
    <property type="entry name" value="DNA_gyrase_B_C"/>
</dbReference>
<comment type="subunit">
    <text evidence="11">Heterotetramer, composed of two GyrA and two GyrB chains. In the heterotetramer, GyrA contains the active site tyrosine that forms a transient covalent intermediate with DNA, while GyrB binds cofactors and catalyzes ATP hydrolysis.</text>
</comment>
<comment type="similarity">
    <text evidence="2 11">Belongs to the type II topoisomerase GyrB family.</text>
</comment>
<evidence type="ECO:0000313" key="13">
    <source>
        <dbReference type="EMBL" id="QUV94987.1"/>
    </source>
</evidence>
<accession>A0ABX8B4F9</accession>
<evidence type="ECO:0000256" key="2">
    <source>
        <dbReference type="ARBA" id="ARBA00010708"/>
    </source>
</evidence>
<feature type="domain" description="Toprim" evidence="12">
    <location>
        <begin position="423"/>
        <end position="538"/>
    </location>
</feature>
<dbReference type="Gene3D" id="3.40.50.670">
    <property type="match status" value="2"/>
</dbReference>
<dbReference type="InterPro" id="IPR013759">
    <property type="entry name" value="Topo_IIA_B_C"/>
</dbReference>
<dbReference type="SMART" id="SM00387">
    <property type="entry name" value="HATPase_c"/>
    <property type="match status" value="1"/>
</dbReference>
<dbReference type="Pfam" id="PF01751">
    <property type="entry name" value="Toprim"/>
    <property type="match status" value="1"/>
</dbReference>
<feature type="binding site" evidence="11">
    <location>
        <position position="503"/>
    </location>
    <ligand>
        <name>Mg(2+)</name>
        <dbReference type="ChEBI" id="CHEBI:18420"/>
        <label>2</label>
    </ligand>
</feature>
<dbReference type="Proteomes" id="UP000677668">
    <property type="component" value="Chromosome 1"/>
</dbReference>
<comment type="function">
    <text evidence="11">A type II topoisomerase that negatively supercoils closed circular double-stranded (ds) DNA in an ATP-dependent manner to modulate DNA topology and maintain chromosomes in an underwound state. Negative supercoiling favors strand separation, and DNA replication, transcription, recombination and repair, all of which involve strand separation. Also able to catalyze the interconversion of other topological isomers of dsDNA rings, including catenanes and knotted rings. Type II topoisomerases break and join 2 DNA strands simultaneously in an ATP-dependent manner.</text>
</comment>
<dbReference type="SMART" id="SM00433">
    <property type="entry name" value="TOP2c"/>
    <property type="match status" value="1"/>
</dbReference>
<sequence length="812" mass="90886">MADRADEKYTADSISNLAGRDAVRLRPAMYIGSNGELGLHHLVYEVVDNSVDEALAGYCTHVDVFIHPDDSISVIDNGRGIPVDIKRDDPLQRSAVEIVMTELHAGAKFGENNSYKVSGGLHGVGVSCVNFLSEWLRVEVCRQGHVYEQEFERGIPVGPLQQTGVTTRRGTRVSFKPDPRIFTTTRYDFDTLAQRLREKAFLTRGLTITLTDERGAEERRHVFHYPGGIAEFVTHLNRNKTVLMPKPFYCEVTQGDLNVEVALQYNDGYDEKVFSFANNINTVDGGTHLSGFRTALTASINAYMAGEGLGKQLKENLTGEDVREGLVAIISVKLPQPQFEGQTKNKLNSDVKGIVDSLLREQLRTYFNEHPQVARAIVKKAVDAAQAREAARRARDISRKSALTHLTLPGKLADCAERDPARSELFIVEGDSAGGSAKQGRDRRTQAILPLKGKILNVEKARQDKVLEHKEIEALVQALGTGIGKSDFSVERLRYHKIILLCDADVDGAHIRTLLLTFFYRQMPELIERGHVFIAQPPLYKVKKGKSEQYLLDDQALNQYLLKRATELVQVTVEPTQQVLKGSKLVRFLDGLLEFQPLAAKLARRLGGDTRLMELVLQASAGESGYRSGRKWHALFETDTWLRSLAETLQSAGYAARLDRDEEHSLFRLVIQLQDAVSPERSVAVDWELATHAEFQKCAAIYAEWREAMTGPYRVSLGTTTTTVSGRNALSEQVFALARGDISIQRYKGLGEMNPEQLWETTLDAERRTLLQVRINDAVETENMFTVLMGDDAEPRRRFIKEHALDVKNLDV</sequence>
<evidence type="ECO:0000256" key="5">
    <source>
        <dbReference type="ARBA" id="ARBA00022741"/>
    </source>
</evidence>
<dbReference type="Pfam" id="PF02518">
    <property type="entry name" value="HATPase_c"/>
    <property type="match status" value="1"/>
</dbReference>
<dbReference type="PRINTS" id="PR01159">
    <property type="entry name" value="DNAGYRASEB"/>
</dbReference>
<feature type="binding site" evidence="11">
    <location>
        <position position="505"/>
    </location>
    <ligand>
        <name>Mg(2+)</name>
        <dbReference type="ChEBI" id="CHEBI:18420"/>
        <label>2</label>
    </ligand>
</feature>
<dbReference type="InterPro" id="IPR013506">
    <property type="entry name" value="Topo_IIA_bsu_dom2"/>
</dbReference>
<dbReference type="InterPro" id="IPR020568">
    <property type="entry name" value="Ribosomal_Su5_D2-typ_SF"/>
</dbReference>
<evidence type="ECO:0000256" key="4">
    <source>
        <dbReference type="ARBA" id="ARBA00022723"/>
    </source>
</evidence>
<dbReference type="InterPro" id="IPR034160">
    <property type="entry name" value="TOPRIM_GyrB"/>
</dbReference>
<keyword evidence="7 11" id="KW-0460">Magnesium</keyword>
<dbReference type="PROSITE" id="PS50880">
    <property type="entry name" value="TOPRIM"/>
    <property type="match status" value="1"/>
</dbReference>
<evidence type="ECO:0000259" key="12">
    <source>
        <dbReference type="PROSITE" id="PS50880"/>
    </source>
</evidence>
<dbReference type="CDD" id="cd03366">
    <property type="entry name" value="TOPRIM_TopoIIA_GyrB"/>
    <property type="match status" value="1"/>
</dbReference>
<dbReference type="Pfam" id="PF21249">
    <property type="entry name" value="GyrB_hook"/>
    <property type="match status" value="1"/>
</dbReference>
<keyword evidence="14" id="KW-1185">Reference proteome</keyword>
<keyword evidence="8 11" id="KW-0799">Topoisomerase</keyword>
<evidence type="ECO:0000256" key="8">
    <source>
        <dbReference type="ARBA" id="ARBA00023029"/>
    </source>
</evidence>
<dbReference type="Gene3D" id="3.30.565.10">
    <property type="entry name" value="Histidine kinase-like ATPase, C-terminal domain"/>
    <property type="match status" value="1"/>
</dbReference>
<evidence type="ECO:0000256" key="6">
    <source>
        <dbReference type="ARBA" id="ARBA00022840"/>
    </source>
</evidence>
<reference evidence="13 14" key="1">
    <citation type="submission" date="2021-03" db="EMBL/GenBank/DDBJ databases">
        <title>Genomic and phenotypic characterization of Chloracidobacterium isolates provides evidence for multiple species.</title>
        <authorList>
            <person name="Saini M.K."/>
            <person name="Costas A.M.G."/>
            <person name="Tank M."/>
            <person name="Bryant D.A."/>
        </authorList>
    </citation>
    <scope>NUCLEOTIDE SEQUENCE [LARGE SCALE GENOMIC DNA]</scope>
    <source>
        <strain evidence="13 14">N</strain>
    </source>
</reference>
<dbReference type="InterPro" id="IPR003594">
    <property type="entry name" value="HATPase_dom"/>
</dbReference>
<dbReference type="NCBIfam" id="NF011501">
    <property type="entry name" value="PRK14939.1"/>
    <property type="match status" value="1"/>
</dbReference>
<proteinExistence type="inferred from homology"/>
<protein>
    <recommendedName>
        <fullName evidence="11">DNA gyrase subunit B</fullName>
        <ecNumber evidence="11">5.6.2.2</ecNumber>
    </recommendedName>
</protein>
<evidence type="ECO:0000256" key="3">
    <source>
        <dbReference type="ARBA" id="ARBA00022490"/>
    </source>
</evidence>
<dbReference type="InterPro" id="IPR018522">
    <property type="entry name" value="TopoIIA_CS"/>
</dbReference>
<feature type="binding site" evidence="11">
    <location>
        <position position="503"/>
    </location>
    <ligand>
        <name>Mg(2+)</name>
        <dbReference type="ChEBI" id="CHEBI:18420"/>
        <label>1</label>
        <note>catalytic</note>
    </ligand>
</feature>
<dbReference type="InterPro" id="IPR049353">
    <property type="entry name" value="GyrB_hook"/>
</dbReference>
<keyword evidence="4 11" id="KW-0479">Metal-binding</keyword>
<comment type="cofactor">
    <cofactor evidence="11">
        <name>Mg(2+)</name>
        <dbReference type="ChEBI" id="CHEBI:18420"/>
    </cofactor>
    <cofactor evidence="11">
        <name>Mn(2+)</name>
        <dbReference type="ChEBI" id="CHEBI:29035"/>
    </cofactor>
    <cofactor evidence="11">
        <name>Ca(2+)</name>
        <dbReference type="ChEBI" id="CHEBI:29108"/>
    </cofactor>
    <text evidence="11">Binds two Mg(2+) per subunit. The magnesium ions form salt bridges with both the protein and the DNA. Can also accept other divalent metal cations, such as Mn(2+) or Ca(2+).</text>
</comment>
<organism evidence="13 14">
    <name type="scientific">Chloracidobacterium sp. N</name>
    <dbReference type="NCBI Taxonomy" id="2821540"/>
    <lineage>
        <taxon>Bacteria</taxon>
        <taxon>Pseudomonadati</taxon>
        <taxon>Acidobacteriota</taxon>
        <taxon>Terriglobia</taxon>
        <taxon>Terriglobales</taxon>
        <taxon>Acidobacteriaceae</taxon>
        <taxon>Chloracidobacterium</taxon>
        <taxon>Chloracidobacterium aggregatum</taxon>
    </lineage>
</organism>
<comment type="catalytic activity">
    <reaction evidence="1 11">
        <text>ATP-dependent breakage, passage and rejoining of double-stranded DNA.</text>
        <dbReference type="EC" id="5.6.2.2"/>
    </reaction>
</comment>
<comment type="miscellaneous">
    <text evidence="11">Few gyrases are as efficient as E.coli at forming negative supercoils. Not all organisms have 2 type II topoisomerases; in organisms with a single type II topoisomerase this enzyme also has to decatenate newly replicated chromosomes.</text>
</comment>
<dbReference type="InterPro" id="IPR001241">
    <property type="entry name" value="Topo_IIA"/>
</dbReference>
<dbReference type="HAMAP" id="MF_01898">
    <property type="entry name" value="GyrB"/>
    <property type="match status" value="1"/>
</dbReference>
<evidence type="ECO:0000256" key="1">
    <source>
        <dbReference type="ARBA" id="ARBA00000185"/>
    </source>
</evidence>
<gene>
    <name evidence="11 13" type="primary">gyrB</name>
    <name evidence="13" type="ORF">J8C05_08375</name>
</gene>
<name>A0ABX8B4F9_9BACT</name>
<dbReference type="CDD" id="cd16928">
    <property type="entry name" value="HATPase_GyrB-like"/>
    <property type="match status" value="1"/>
</dbReference>